<dbReference type="GO" id="GO:0009252">
    <property type="term" value="P:peptidoglycan biosynthetic process"/>
    <property type="evidence" value="ECO:0007669"/>
    <property type="project" value="UniProtKB-UniRule"/>
</dbReference>
<accession>A0A4P7VPZ7</accession>
<keyword evidence="6 7" id="KW-0961">Cell wall biogenesis/degradation</keyword>
<evidence type="ECO:0000256" key="1">
    <source>
        <dbReference type="ARBA" id="ARBA00001602"/>
    </source>
</evidence>
<dbReference type="PANTHER" id="PTHR21198">
    <property type="entry name" value="GLUTAMATE RACEMASE"/>
    <property type="match status" value="1"/>
</dbReference>
<comment type="similarity">
    <text evidence="7">Belongs to the aspartate/glutamate racemases family.</text>
</comment>
<evidence type="ECO:0000313" key="8">
    <source>
        <dbReference type="EMBL" id="QCD36358.1"/>
    </source>
</evidence>
<feature type="active site" description="Proton donor/acceptor" evidence="7">
    <location>
        <position position="83"/>
    </location>
</feature>
<dbReference type="GO" id="GO:0071555">
    <property type="term" value="P:cell wall organization"/>
    <property type="evidence" value="ECO:0007669"/>
    <property type="project" value="UniProtKB-KW"/>
</dbReference>
<dbReference type="EC" id="5.1.1.3" evidence="2 7"/>
<feature type="active site" description="Proton donor/acceptor" evidence="7">
    <location>
        <position position="202"/>
    </location>
</feature>
<keyword evidence="4 7" id="KW-0573">Peptidoglycan synthesis</keyword>
<dbReference type="PANTHER" id="PTHR21198:SF2">
    <property type="entry name" value="GLUTAMATE RACEMASE"/>
    <property type="match status" value="1"/>
</dbReference>
<dbReference type="PROSITE" id="PS00924">
    <property type="entry name" value="ASP_GLU_RACEMASE_2"/>
    <property type="match status" value="1"/>
</dbReference>
<dbReference type="HAMAP" id="MF_00258">
    <property type="entry name" value="Glu_racemase"/>
    <property type="match status" value="1"/>
</dbReference>
<name>A0A4P7VPZ7_9BACT</name>
<dbReference type="FunFam" id="3.40.50.1860:FF:000001">
    <property type="entry name" value="Glutamate racemase"/>
    <property type="match status" value="1"/>
</dbReference>
<dbReference type="EMBL" id="CP039393">
    <property type="protein sequence ID" value="QCD36358.1"/>
    <property type="molecule type" value="Genomic_DNA"/>
</dbReference>
<dbReference type="RefSeq" id="WP_136410807.1">
    <property type="nucleotide sequence ID" value="NZ_CP039393.1"/>
</dbReference>
<keyword evidence="9" id="KW-1185">Reference proteome</keyword>
<dbReference type="AlphaFoldDB" id="A0A4P7VPZ7"/>
<evidence type="ECO:0000256" key="4">
    <source>
        <dbReference type="ARBA" id="ARBA00022984"/>
    </source>
</evidence>
<dbReference type="GO" id="GO:0008881">
    <property type="term" value="F:glutamate racemase activity"/>
    <property type="evidence" value="ECO:0007669"/>
    <property type="project" value="UniProtKB-UniRule"/>
</dbReference>
<sequence length="284" mass="31503">MDKSTANNQHSVPGPIGVFDSGYGGLTILNQIRELLPQYDYIYLGDNARAPYGTRSFDIVYRFTLEAVRYLFDQGCHLVILACNTASAKALRTIQQNDLPLIDPDRRVLGVIRPTVEKVGEISRNGNIGIVGTPGTIRSGSYELEITKLHPTFHTYTQACPMWVPLVENREASSPGADYFVKQEVDRLMAKEPAIDTIILGCTHYPLLYDKIRRYVPESARVLPQGEIVAESLVAYLKRHPEMEAKCSKGGTCSYRTTESPDKFAELASLFIGAPVTATQIDCL</sequence>
<feature type="binding site" evidence="7">
    <location>
        <begin position="84"/>
        <end position="85"/>
    </location>
    <ligand>
        <name>substrate</name>
    </ligand>
</feature>
<dbReference type="UniPathway" id="UPA00219"/>
<comment type="function">
    <text evidence="7">Provides the (R)-glutamate required for cell wall biosynthesis.</text>
</comment>
<proteinExistence type="inferred from homology"/>
<dbReference type="KEGG" id="mgod:E7746_10940"/>
<dbReference type="Gene3D" id="3.40.50.1860">
    <property type="match status" value="2"/>
</dbReference>
<evidence type="ECO:0000313" key="9">
    <source>
        <dbReference type="Proteomes" id="UP000297031"/>
    </source>
</evidence>
<feature type="binding site" evidence="7">
    <location>
        <begin position="203"/>
        <end position="204"/>
    </location>
    <ligand>
        <name>substrate</name>
    </ligand>
</feature>
<dbReference type="InterPro" id="IPR001920">
    <property type="entry name" value="Asp/Glu_race"/>
</dbReference>
<gene>
    <name evidence="7 8" type="primary">murI</name>
    <name evidence="8" type="ORF">E7746_10940</name>
</gene>
<evidence type="ECO:0000256" key="7">
    <source>
        <dbReference type="HAMAP-Rule" id="MF_00258"/>
    </source>
</evidence>
<evidence type="ECO:0000256" key="2">
    <source>
        <dbReference type="ARBA" id="ARBA00013090"/>
    </source>
</evidence>
<dbReference type="Proteomes" id="UP000297031">
    <property type="component" value="Chromosome"/>
</dbReference>
<dbReference type="InterPro" id="IPR004391">
    <property type="entry name" value="Glu_race"/>
</dbReference>
<dbReference type="PROSITE" id="PS00923">
    <property type="entry name" value="ASP_GLU_RACEMASE_1"/>
    <property type="match status" value="1"/>
</dbReference>
<dbReference type="InterPro" id="IPR033134">
    <property type="entry name" value="Asp/Glu_racemase_AS_2"/>
</dbReference>
<dbReference type="SUPFAM" id="SSF53681">
    <property type="entry name" value="Aspartate/glutamate racemase"/>
    <property type="match status" value="2"/>
</dbReference>
<dbReference type="GO" id="GO:0008360">
    <property type="term" value="P:regulation of cell shape"/>
    <property type="evidence" value="ECO:0007669"/>
    <property type="project" value="UniProtKB-KW"/>
</dbReference>
<evidence type="ECO:0000256" key="5">
    <source>
        <dbReference type="ARBA" id="ARBA00023235"/>
    </source>
</evidence>
<dbReference type="Pfam" id="PF01177">
    <property type="entry name" value="Asp_Glu_race"/>
    <property type="match status" value="1"/>
</dbReference>
<organism evidence="8 9">
    <name type="scientific">Muribaculum gordoncarteri</name>
    <dbReference type="NCBI Taxonomy" id="2530390"/>
    <lineage>
        <taxon>Bacteria</taxon>
        <taxon>Pseudomonadati</taxon>
        <taxon>Bacteroidota</taxon>
        <taxon>Bacteroidia</taxon>
        <taxon>Bacteroidales</taxon>
        <taxon>Muribaculaceae</taxon>
        <taxon>Muribaculum</taxon>
    </lineage>
</organism>
<dbReference type="OrthoDB" id="9801055at2"/>
<evidence type="ECO:0000256" key="3">
    <source>
        <dbReference type="ARBA" id="ARBA00022960"/>
    </source>
</evidence>
<evidence type="ECO:0000256" key="6">
    <source>
        <dbReference type="ARBA" id="ARBA00023316"/>
    </source>
</evidence>
<feature type="binding site" evidence="7">
    <location>
        <begin position="52"/>
        <end position="53"/>
    </location>
    <ligand>
        <name>substrate</name>
    </ligand>
</feature>
<feature type="binding site" evidence="7">
    <location>
        <begin position="20"/>
        <end position="21"/>
    </location>
    <ligand>
        <name>substrate</name>
    </ligand>
</feature>
<reference evidence="8 9" key="1">
    <citation type="submission" date="2019-02" db="EMBL/GenBank/DDBJ databases">
        <title>Isolation and identification of novel species under the genus Muribaculum.</title>
        <authorList>
            <person name="Miyake S."/>
            <person name="Ding Y."/>
            <person name="Low A."/>
            <person name="Soh M."/>
            <person name="Seedorf H."/>
        </authorList>
    </citation>
    <scope>NUCLEOTIDE SEQUENCE [LARGE SCALE GENOMIC DNA]</scope>
    <source>
        <strain evidence="8 9">TLL-A4</strain>
    </source>
</reference>
<keyword evidence="3 7" id="KW-0133">Cell shape</keyword>
<comment type="pathway">
    <text evidence="7">Cell wall biogenesis; peptidoglycan biosynthesis.</text>
</comment>
<dbReference type="InterPro" id="IPR015942">
    <property type="entry name" value="Asp/Glu/hydantoin_racemase"/>
</dbReference>
<protein>
    <recommendedName>
        <fullName evidence="2 7">Glutamate racemase</fullName>
        <ecNumber evidence="2 7">5.1.1.3</ecNumber>
    </recommendedName>
</protein>
<keyword evidence="5 7" id="KW-0413">Isomerase</keyword>
<comment type="catalytic activity">
    <reaction evidence="1 7">
        <text>L-glutamate = D-glutamate</text>
        <dbReference type="Rhea" id="RHEA:12813"/>
        <dbReference type="ChEBI" id="CHEBI:29985"/>
        <dbReference type="ChEBI" id="CHEBI:29986"/>
        <dbReference type="EC" id="5.1.1.3"/>
    </reaction>
</comment>
<dbReference type="InterPro" id="IPR018187">
    <property type="entry name" value="Asp/Glu_racemase_AS_1"/>
</dbReference>
<dbReference type="NCBIfam" id="TIGR00067">
    <property type="entry name" value="glut_race"/>
    <property type="match status" value="1"/>
</dbReference>